<evidence type="ECO:0000313" key="1">
    <source>
        <dbReference type="EMBL" id="ACH66756.1"/>
    </source>
</evidence>
<organism evidence="1 2">
    <name type="scientific">Aliivibrio fischeri (strain MJ11)</name>
    <name type="common">Vibrio fischeri</name>
    <dbReference type="NCBI Taxonomy" id="388396"/>
    <lineage>
        <taxon>Bacteria</taxon>
        <taxon>Pseudomonadati</taxon>
        <taxon>Pseudomonadota</taxon>
        <taxon>Gammaproteobacteria</taxon>
        <taxon>Vibrionales</taxon>
        <taxon>Vibrionaceae</taxon>
        <taxon>Aliivibrio</taxon>
    </lineage>
</organism>
<dbReference type="Proteomes" id="UP000001857">
    <property type="component" value="Chromosome I"/>
</dbReference>
<proteinExistence type="predicted"/>
<protein>
    <submittedName>
        <fullName evidence="1">Uncharacterized protein</fullName>
    </submittedName>
</protein>
<sequence>MLFSLYDFKKLPDATSVKASVINITKQKIKVIFLIIF</sequence>
<dbReference type="HOGENOM" id="CLU_3350146_0_0_6"/>
<accession>B5FDL9</accession>
<gene>
    <name evidence="1" type="ordered locus">VFMJ11_1212</name>
</gene>
<dbReference type="EMBL" id="CP001139">
    <property type="protein sequence ID" value="ACH66756.1"/>
    <property type="molecule type" value="Genomic_DNA"/>
</dbReference>
<reference evidence="2" key="1">
    <citation type="submission" date="2008-08" db="EMBL/GenBank/DDBJ databases">
        <title>Complete sequence of Vibrio fischeri strain MJ11.</title>
        <authorList>
            <person name="Mandel M.J."/>
            <person name="Stabb E.V."/>
            <person name="Ruby E.G."/>
            <person name="Ferriera S."/>
            <person name="Johnson J."/>
            <person name="Kravitz S."/>
            <person name="Beeson K."/>
            <person name="Sutton G."/>
            <person name="Rogers Y.-H."/>
            <person name="Friedman R."/>
            <person name="Frazier M."/>
            <person name="Venter J.C."/>
        </authorList>
    </citation>
    <scope>NUCLEOTIDE SEQUENCE [LARGE SCALE GENOMIC DNA]</scope>
    <source>
        <strain evidence="2">MJ11</strain>
    </source>
</reference>
<reference evidence="1 2" key="2">
    <citation type="journal article" date="2009" name="Nature">
        <title>A single regulatory gene is sufficient to alter bacterial host range.</title>
        <authorList>
            <person name="Mandel M.J."/>
            <person name="Wollenberg M.S."/>
            <person name="Stabb E.V."/>
            <person name="Visick K.L."/>
            <person name="Ruby E.G."/>
        </authorList>
    </citation>
    <scope>NUCLEOTIDE SEQUENCE [LARGE SCALE GENOMIC DNA]</scope>
    <source>
        <strain evidence="1 2">MJ11</strain>
    </source>
</reference>
<dbReference type="KEGG" id="vfm:VFMJ11_1212"/>
<name>B5FDL9_ALIFM</name>
<dbReference type="AlphaFoldDB" id="B5FDL9"/>
<evidence type="ECO:0000313" key="2">
    <source>
        <dbReference type="Proteomes" id="UP000001857"/>
    </source>
</evidence>